<protein>
    <submittedName>
        <fullName evidence="3">Uncharacterized protein LOC108677318</fullName>
    </submittedName>
</protein>
<dbReference type="Gene3D" id="2.10.80.10">
    <property type="entry name" value="Lipase, subunit A"/>
    <property type="match status" value="1"/>
</dbReference>
<proteinExistence type="predicted"/>
<evidence type="ECO:0000313" key="3">
    <source>
        <dbReference type="RefSeq" id="XP_018021024.1"/>
    </source>
</evidence>
<gene>
    <name evidence="3" type="primary">LOC108677318</name>
</gene>
<sequence length="160" mass="17953">MPILSRNFVIRLLFFVISEIFLVQALMFPPLPGPDCSDNGDCDTGCCLLLGLHHRTPQGVCQPLPAIGDYCATGERLRDYGGWRVFTHSCPCRAGLECVPEWSRRFVALSVSQDPQCMPANLSVLELHTRGFTRPPVLPPDRSRVPIPRFWPELLTPRPL</sequence>
<dbReference type="AlphaFoldDB" id="A0A8B7P4G8"/>
<dbReference type="GeneID" id="108677318"/>
<evidence type="ECO:0000256" key="1">
    <source>
        <dbReference type="SAM" id="Phobius"/>
    </source>
</evidence>
<name>A0A8B7P4G8_HYAAZ</name>
<keyword evidence="1" id="KW-1133">Transmembrane helix</keyword>
<dbReference type="RefSeq" id="XP_018021024.1">
    <property type="nucleotide sequence ID" value="XM_018165535.2"/>
</dbReference>
<reference evidence="3" key="1">
    <citation type="submission" date="2025-08" db="UniProtKB">
        <authorList>
            <consortium name="RefSeq"/>
        </authorList>
    </citation>
    <scope>IDENTIFICATION</scope>
    <source>
        <tissue evidence="3">Whole organism</tissue>
    </source>
</reference>
<dbReference type="Proteomes" id="UP000694843">
    <property type="component" value="Unplaced"/>
</dbReference>
<keyword evidence="1" id="KW-0472">Membrane</keyword>
<dbReference type="OrthoDB" id="6362012at2759"/>
<keyword evidence="2" id="KW-1185">Reference proteome</keyword>
<keyword evidence="1" id="KW-0812">Transmembrane</keyword>
<organism evidence="2 3">
    <name type="scientific">Hyalella azteca</name>
    <name type="common">Amphipod</name>
    <dbReference type="NCBI Taxonomy" id="294128"/>
    <lineage>
        <taxon>Eukaryota</taxon>
        <taxon>Metazoa</taxon>
        <taxon>Ecdysozoa</taxon>
        <taxon>Arthropoda</taxon>
        <taxon>Crustacea</taxon>
        <taxon>Multicrustacea</taxon>
        <taxon>Malacostraca</taxon>
        <taxon>Eumalacostraca</taxon>
        <taxon>Peracarida</taxon>
        <taxon>Amphipoda</taxon>
        <taxon>Senticaudata</taxon>
        <taxon>Talitrida</taxon>
        <taxon>Talitroidea</taxon>
        <taxon>Hyalellidae</taxon>
        <taxon>Hyalella</taxon>
    </lineage>
</organism>
<dbReference type="KEGG" id="hazt:108677318"/>
<evidence type="ECO:0000313" key="2">
    <source>
        <dbReference type="Proteomes" id="UP000694843"/>
    </source>
</evidence>
<accession>A0A8B7P4G8</accession>
<feature type="transmembrane region" description="Helical" evidence="1">
    <location>
        <begin position="12"/>
        <end position="31"/>
    </location>
</feature>